<dbReference type="InterPro" id="IPR014729">
    <property type="entry name" value="Rossmann-like_a/b/a_fold"/>
</dbReference>
<dbReference type="PANTHER" id="PTHR42780:SF1">
    <property type="entry name" value="ISOLEUCINE--TRNA LIGASE, CYTOPLASMIC"/>
    <property type="match status" value="1"/>
</dbReference>
<evidence type="ECO:0000256" key="10">
    <source>
        <dbReference type="ARBA" id="ARBA00022840"/>
    </source>
</evidence>
<dbReference type="GO" id="GO:0008270">
    <property type="term" value="F:zinc ion binding"/>
    <property type="evidence" value="ECO:0007669"/>
    <property type="project" value="UniProtKB-UniRule"/>
</dbReference>
<comment type="subcellular location">
    <subcellularLocation>
        <location evidence="2 15">Cytoplasm</location>
    </subcellularLocation>
</comment>
<comment type="subunit">
    <text evidence="4 15">Monomer.</text>
</comment>
<evidence type="ECO:0000256" key="1">
    <source>
        <dbReference type="ARBA" id="ARBA00001947"/>
    </source>
</evidence>
<dbReference type="GO" id="GO:0005737">
    <property type="term" value="C:cytoplasm"/>
    <property type="evidence" value="ECO:0007669"/>
    <property type="project" value="UniProtKB-SubCell"/>
</dbReference>
<comment type="catalytic activity">
    <reaction evidence="14 15">
        <text>tRNA(Ile) + L-isoleucine + ATP = L-isoleucyl-tRNA(Ile) + AMP + diphosphate</text>
        <dbReference type="Rhea" id="RHEA:11060"/>
        <dbReference type="Rhea" id="RHEA-COMP:9666"/>
        <dbReference type="Rhea" id="RHEA-COMP:9695"/>
        <dbReference type="ChEBI" id="CHEBI:30616"/>
        <dbReference type="ChEBI" id="CHEBI:33019"/>
        <dbReference type="ChEBI" id="CHEBI:58045"/>
        <dbReference type="ChEBI" id="CHEBI:78442"/>
        <dbReference type="ChEBI" id="CHEBI:78528"/>
        <dbReference type="ChEBI" id="CHEBI:456215"/>
        <dbReference type="EC" id="6.1.1.5"/>
    </reaction>
</comment>
<evidence type="ECO:0000256" key="5">
    <source>
        <dbReference type="ARBA" id="ARBA00022490"/>
    </source>
</evidence>
<dbReference type="HAMAP" id="MF_02003">
    <property type="entry name" value="Ile_tRNA_synth_type2"/>
    <property type="match status" value="1"/>
</dbReference>
<dbReference type="InterPro" id="IPR002301">
    <property type="entry name" value="Ile-tRNA-ligase"/>
</dbReference>
<dbReference type="Gene3D" id="1.10.730.10">
    <property type="entry name" value="Isoleucyl-tRNA Synthetase, Domain 1"/>
    <property type="match status" value="1"/>
</dbReference>
<dbReference type="SUPFAM" id="SSF47323">
    <property type="entry name" value="Anticodon-binding domain of a subclass of class I aminoacyl-tRNA synthetases"/>
    <property type="match status" value="1"/>
</dbReference>
<dbReference type="PANTHER" id="PTHR42780">
    <property type="entry name" value="SOLEUCYL-TRNA SYNTHETASE"/>
    <property type="match status" value="1"/>
</dbReference>
<evidence type="ECO:0000256" key="8">
    <source>
        <dbReference type="ARBA" id="ARBA00022741"/>
    </source>
</evidence>
<dbReference type="InterPro" id="IPR009008">
    <property type="entry name" value="Val/Leu/Ile-tRNA-synth_edit"/>
</dbReference>
<sequence length="1202" mass="136552">MAEMRDDGRQLNLPKREEEVLKFWEENKVFEKTLAKTKRGKRFVFYEGPPTANGNPGIHHFESRAFKDLIPRYQTMRGYHVERKAGWDTHGLPVEIQVEKELGLKSKKDIERYGIAKFNAKCRESVWRYKAEWDGFTKRIGFWLDLGRPYITSEPSYIETLWWIIKSFWEKKLLYRDFKVVPWCPRCGTALSTHELGLGYATVKDRSVYVRFRIKAASRQWQNTSILSWTTTPWTLPGNVALAVNPKEEYVSVPDPEAKGRWVVLGHKTLDALIEKGVFPPEYRNRTMLDDIDVFWGKKIIGLEYEPLFSVPELQNEKSHRVYPADFVAMEEGTGVVHTAVMYGEDDYRLGAKIGLPKFHTVDETGHFINNLGEGLGGLFVKDPKTEDAIIGSLKQRGLLFAEEMYEHEYPFCWRCDTPLLYYARQAWWVKMSALRKELVAENKRINWVPEHLKHGRFGEFIREARDWAFSRERYWGTPLPAWQCEKCDAVRIIGSLKELDDLDPQPTTLILMRHGEALHNVNGLVNPSPANDGKNILTARGKDDALLAARRLKREGIQAIVASPSLRAQETAKIVAKALGIKRIETLPELTDINIGGFEGQPVDEFRASFSNFAARFTDGPRGAENLREVRARMIAAVFAIQKKHPGKRALVVTHGDPSWVLMAALEGLPEADYPSSPYLEPAEFRAIRLHNWPYNDTGELDLHRPYADEIRLRCRKCSGKMRRAPEVCDVWFDSGAMPFAQAHYPFAFAEGRKSKVKGKKLLFPADYICEAIDQTRGWFYTLLAVSTALGRGTSYRNVISLGHVLDKNGQKMSKSRGNVIEPLPMIAKYGTDAIRWYFYTVNAPGDPKRFDEKDILLRLRGALSTLWNSFVFFDTYVDKVKSPAFAEATAGKQKLKVKSANVLDRWVMARIDELTAAVTGRLDAYDIVGAARLLDYFIVEDFSNWYVRRSRRRFQRPESSAAREAASAVHGAVLLQLTELMAPFTPFLSEVIYQKLKPKLGLREESVHLRDWPASAKATASKPTAKLKAKSQKLKALLDGMAEVRRLAALALAERAKAGLRVRQPLTKLEVKSSRLKVPGLLTLLQDEVNVKTVVIDPRLADEVKLDTTITTELREEGLVRELVRNIQELRRDAGLKPGELVRVQISGAGNIAALIERWSPFIQREAGAARIEIGGKWSTAITRDVELDNGAIKLGIRRA</sequence>
<evidence type="ECO:0000256" key="2">
    <source>
        <dbReference type="ARBA" id="ARBA00004496"/>
    </source>
</evidence>
<dbReference type="GO" id="GO:0005524">
    <property type="term" value="F:ATP binding"/>
    <property type="evidence" value="ECO:0007669"/>
    <property type="project" value="UniProtKB-UniRule"/>
</dbReference>
<dbReference type="InterPro" id="IPR013155">
    <property type="entry name" value="M/V/L/I-tRNA-synth_anticd-bd"/>
</dbReference>
<feature type="domain" description="Aminoacyl-tRNA synthetase class Ia" evidence="16">
    <location>
        <begin position="20"/>
        <end position="501"/>
    </location>
</feature>
<keyword evidence="8 15" id="KW-0547">Nucleotide-binding</keyword>
<comment type="similarity">
    <text evidence="3 15">Belongs to the class-I aminoacyl-tRNA synthetase family. IleS type 2 subfamily.</text>
</comment>
<keyword evidence="7 15" id="KW-0479">Metal-binding</keyword>
<organism evidence="18 19">
    <name type="scientific">Candidatus Sungiibacteriota bacterium</name>
    <dbReference type="NCBI Taxonomy" id="2750080"/>
    <lineage>
        <taxon>Bacteria</taxon>
        <taxon>Candidatus Sungiibacteriota</taxon>
    </lineage>
</organism>
<dbReference type="InterPro" id="IPR009080">
    <property type="entry name" value="tRNAsynth_Ia_anticodon-bd"/>
</dbReference>
<proteinExistence type="inferred from homology"/>
<dbReference type="FunFam" id="3.40.50.620:FF:000063">
    <property type="entry name" value="Isoleucine--tRNA ligase"/>
    <property type="match status" value="1"/>
</dbReference>
<dbReference type="PRINTS" id="PR00984">
    <property type="entry name" value="TRNASYNTHILE"/>
</dbReference>
<dbReference type="Proteomes" id="UP000704960">
    <property type="component" value="Unassembled WGS sequence"/>
</dbReference>
<feature type="binding site" evidence="15">
    <location>
        <position position="816"/>
    </location>
    <ligand>
        <name>ATP</name>
        <dbReference type="ChEBI" id="CHEBI:30616"/>
    </ligand>
</feature>
<dbReference type="CDD" id="cd07067">
    <property type="entry name" value="HP_PGM_like"/>
    <property type="match status" value="1"/>
</dbReference>
<evidence type="ECO:0000259" key="17">
    <source>
        <dbReference type="Pfam" id="PF08264"/>
    </source>
</evidence>
<dbReference type="Pfam" id="PF00133">
    <property type="entry name" value="tRNA-synt_1"/>
    <property type="match status" value="2"/>
</dbReference>
<evidence type="ECO:0000313" key="18">
    <source>
        <dbReference type="EMBL" id="MBI4132095.1"/>
    </source>
</evidence>
<dbReference type="SUPFAM" id="SSF52374">
    <property type="entry name" value="Nucleotidylyl transferase"/>
    <property type="match status" value="1"/>
</dbReference>
<dbReference type="InterPro" id="IPR002300">
    <property type="entry name" value="aa-tRNA-synth_Ia"/>
</dbReference>
<comment type="domain">
    <text evidence="15">IleRS has two distinct active sites: one for aminoacylation and one for editing. The misactivated valine is translocated from the active site to the editing site, which sterically excludes the correctly activated isoleucine. The single editing site contains two valyl binding pockets, one specific for each substrate (Val-AMP or Val-tRNA(Ile)).</text>
</comment>
<accession>A0A932YY18</accession>
<evidence type="ECO:0000313" key="19">
    <source>
        <dbReference type="Proteomes" id="UP000704960"/>
    </source>
</evidence>
<dbReference type="GO" id="GO:0004822">
    <property type="term" value="F:isoleucine-tRNA ligase activity"/>
    <property type="evidence" value="ECO:0007669"/>
    <property type="project" value="UniProtKB-UniRule"/>
</dbReference>
<evidence type="ECO:0000256" key="9">
    <source>
        <dbReference type="ARBA" id="ARBA00022833"/>
    </source>
</evidence>
<dbReference type="SUPFAM" id="SSF50677">
    <property type="entry name" value="ValRS/IleRS/LeuRS editing domain"/>
    <property type="match status" value="1"/>
</dbReference>
<keyword evidence="5 15" id="KW-0963">Cytoplasm</keyword>
<evidence type="ECO:0000256" key="7">
    <source>
        <dbReference type="ARBA" id="ARBA00022723"/>
    </source>
</evidence>
<reference evidence="18" key="1">
    <citation type="submission" date="2020-07" db="EMBL/GenBank/DDBJ databases">
        <title>Huge and variable diversity of episymbiotic CPR bacteria and DPANN archaea in groundwater ecosystems.</title>
        <authorList>
            <person name="He C.Y."/>
            <person name="Keren R."/>
            <person name="Whittaker M."/>
            <person name="Farag I.F."/>
            <person name="Doudna J."/>
            <person name="Cate J.H.D."/>
            <person name="Banfield J.F."/>
        </authorList>
    </citation>
    <scope>NUCLEOTIDE SEQUENCE</scope>
    <source>
        <strain evidence="18">NC_groundwater_1226_Ag_S-0.1um_59_124</strain>
    </source>
</reference>
<dbReference type="Gene3D" id="3.40.50.1240">
    <property type="entry name" value="Phosphoglycerate mutase-like"/>
    <property type="match status" value="1"/>
</dbReference>
<comment type="caution">
    <text evidence="18">The sequence shown here is derived from an EMBL/GenBank/DDBJ whole genome shotgun (WGS) entry which is preliminary data.</text>
</comment>
<feature type="short sequence motif" description="'KMSKS' region" evidence="15">
    <location>
        <begin position="813"/>
        <end position="817"/>
    </location>
</feature>
<evidence type="ECO:0000256" key="4">
    <source>
        <dbReference type="ARBA" id="ARBA00011245"/>
    </source>
</evidence>
<dbReference type="InterPro" id="IPR029033">
    <property type="entry name" value="His_PPase_superfam"/>
</dbReference>
<dbReference type="SMART" id="SM00855">
    <property type="entry name" value="PGAM"/>
    <property type="match status" value="1"/>
</dbReference>
<dbReference type="EMBL" id="JACQMJ010000004">
    <property type="protein sequence ID" value="MBI4132095.1"/>
    <property type="molecule type" value="Genomic_DNA"/>
</dbReference>
<dbReference type="Pfam" id="PF19302">
    <property type="entry name" value="DUF5915"/>
    <property type="match status" value="1"/>
</dbReference>
<name>A0A932YY18_9BACT</name>
<keyword evidence="11 15" id="KW-0648">Protein biosynthesis</keyword>
<feature type="domain" description="Aminoacyl-tRNA synthetase class Ia" evidence="16">
    <location>
        <begin position="705"/>
        <end position="841"/>
    </location>
</feature>
<dbReference type="SUPFAM" id="SSF53254">
    <property type="entry name" value="Phosphoglycerate mutase-like"/>
    <property type="match status" value="1"/>
</dbReference>
<dbReference type="Gene3D" id="3.40.50.620">
    <property type="entry name" value="HUPs"/>
    <property type="match status" value="3"/>
</dbReference>
<keyword evidence="9 15" id="KW-0862">Zinc</keyword>
<keyword evidence="10 15" id="KW-0067">ATP-binding</keyword>
<dbReference type="InterPro" id="IPR013078">
    <property type="entry name" value="His_Pase_superF_clade-1"/>
</dbReference>
<gene>
    <name evidence="15" type="primary">ileS</name>
    <name evidence="18" type="ORF">HY474_00505</name>
</gene>
<dbReference type="Pfam" id="PF00300">
    <property type="entry name" value="His_Phos_1"/>
    <property type="match status" value="1"/>
</dbReference>
<evidence type="ECO:0000256" key="15">
    <source>
        <dbReference type="HAMAP-Rule" id="MF_02003"/>
    </source>
</evidence>
<evidence type="ECO:0000256" key="13">
    <source>
        <dbReference type="ARBA" id="ARBA00025217"/>
    </source>
</evidence>
<keyword evidence="12 15" id="KW-0030">Aminoacyl-tRNA synthetase</keyword>
<dbReference type="InterPro" id="IPR023586">
    <property type="entry name" value="Ile-tRNA-ligase_type2"/>
</dbReference>
<evidence type="ECO:0000256" key="6">
    <source>
        <dbReference type="ARBA" id="ARBA00022598"/>
    </source>
</evidence>
<evidence type="ECO:0000256" key="12">
    <source>
        <dbReference type="ARBA" id="ARBA00023146"/>
    </source>
</evidence>
<dbReference type="Pfam" id="PF08264">
    <property type="entry name" value="Anticodon_1"/>
    <property type="match status" value="1"/>
</dbReference>
<dbReference type="GO" id="GO:0006428">
    <property type="term" value="P:isoleucyl-tRNA aminoacylation"/>
    <property type="evidence" value="ECO:0007669"/>
    <property type="project" value="UniProtKB-UniRule"/>
</dbReference>
<comment type="function">
    <text evidence="13 15">Catalyzes the attachment of isoleucine to tRNA(Ile). As IleRS can inadvertently accommodate and process structurally similar amino acids such as valine, to avoid such errors it has two additional distinct tRNA(Ile)-dependent editing activities. One activity is designated as 'pretransfer' editing and involves the hydrolysis of activated Val-AMP. The other activity is designated 'posttransfer' editing and involves deacylation of mischarged Val-tRNA(Ile).</text>
</comment>
<evidence type="ECO:0000256" key="11">
    <source>
        <dbReference type="ARBA" id="ARBA00022917"/>
    </source>
</evidence>
<keyword evidence="6 15" id="KW-0436">Ligase</keyword>
<dbReference type="GO" id="GO:0002161">
    <property type="term" value="F:aminoacyl-tRNA deacylase activity"/>
    <property type="evidence" value="ECO:0007669"/>
    <property type="project" value="InterPro"/>
</dbReference>
<dbReference type="AlphaFoldDB" id="A0A932YY18"/>
<feature type="short sequence motif" description="'HIGH' region" evidence="15">
    <location>
        <begin position="50"/>
        <end position="60"/>
    </location>
</feature>
<protein>
    <recommendedName>
        <fullName evidence="15">Isoleucine--tRNA ligase</fullName>
        <ecNumber evidence="15">6.1.1.5</ecNumber>
    </recommendedName>
    <alternativeName>
        <fullName evidence="15">Isoleucyl-tRNA synthetase</fullName>
        <shortName evidence="15">IleRS</shortName>
    </alternativeName>
</protein>
<evidence type="ECO:0000256" key="3">
    <source>
        <dbReference type="ARBA" id="ARBA00007078"/>
    </source>
</evidence>
<comment type="cofactor">
    <cofactor evidence="1 15">
        <name>Zn(2+)</name>
        <dbReference type="ChEBI" id="CHEBI:29105"/>
    </cofactor>
</comment>
<feature type="domain" description="Methionyl/Valyl/Leucyl/Isoleucyl-tRNA synthetase anticodon-binding" evidence="17">
    <location>
        <begin position="906"/>
        <end position="1040"/>
    </location>
</feature>
<evidence type="ECO:0000259" key="16">
    <source>
        <dbReference type="Pfam" id="PF00133"/>
    </source>
</evidence>
<evidence type="ECO:0000256" key="14">
    <source>
        <dbReference type="ARBA" id="ARBA00048359"/>
    </source>
</evidence>
<dbReference type="EC" id="6.1.1.5" evidence="15"/>